<dbReference type="AlphaFoldDB" id="A0A2U2XNZ9"/>
<protein>
    <recommendedName>
        <fullName evidence="5">DUF3742 family protein</fullName>
    </recommendedName>
</protein>
<accession>A0A2U2XNZ9</accession>
<reference evidence="3" key="3">
    <citation type="submission" date="2015-06" db="EMBL/GenBank/DDBJ databases">
        <authorList>
            <person name="Radhakrishnan R."/>
            <person name="Underwood A."/>
            <person name="Al-Shahib A."/>
        </authorList>
    </citation>
    <scope>NUCLEOTIDE SEQUENCE</scope>
    <source>
        <strain evidence="3">P19_London_7_VIM_2_05_10</strain>
    </source>
</reference>
<keyword evidence="1" id="KW-0812">Transmembrane</keyword>
<reference evidence="4" key="2">
    <citation type="submission" date="2015-06" db="EMBL/GenBank/DDBJ databases">
        <authorList>
            <person name="Radhakrishnan Rajesh"/>
            <person name="Underwood Anthony"/>
            <person name="Al-Shahib Ali"/>
        </authorList>
    </citation>
    <scope>NUCLEOTIDE SEQUENCE [LARGE SCALE GENOMIC DNA]</scope>
    <source>
        <strain evidence="4">P19_London_7_VIM_2_05_10</strain>
    </source>
</reference>
<evidence type="ECO:0000256" key="1">
    <source>
        <dbReference type="SAM" id="Phobius"/>
    </source>
</evidence>
<gene>
    <name evidence="3" type="ORF">PAERUG_P19_London_7_VIM_2_05_10_04565</name>
</gene>
<name>A0A2U2XNZ9_PSEAI</name>
<reference evidence="2" key="1">
    <citation type="journal article" date="2015" name="MBio">
        <title>Phylogenetic Distribution of CRISPR-Cas Systems in Antibiotic-Resistant Pseudomonas aeruginosa.</title>
        <authorList>
            <person name="van Belkum A."/>
            <person name="Soriaga L.B."/>
            <person name="LaFave M.C."/>
            <person name="Akella S."/>
            <person name="Veyrieras J.B."/>
            <person name="Barbu E.M."/>
            <person name="Shortridge D."/>
            <person name="Blanc B."/>
            <person name="Hannum G."/>
            <person name="Zambardi G."/>
            <person name="Miller K."/>
            <person name="Enright M.C."/>
            <person name="Mugnier N."/>
            <person name="Brami D."/>
            <person name="Schicklin S."/>
            <person name="Felderman M."/>
            <person name="Schwartz A.S."/>
            <person name="Richardson T.H."/>
            <person name="Peterson T.C."/>
            <person name="Hubby B."/>
            <person name="Cady K.C."/>
        </authorList>
    </citation>
    <scope>NUCLEOTIDE SEQUENCE</scope>
    <source>
        <strain evidence="2">WH-SGI-V-07174</strain>
    </source>
</reference>
<dbReference type="PATRIC" id="fig|287.1491.peg.5997"/>
<evidence type="ECO:0000313" key="3">
    <source>
        <dbReference type="EMBL" id="CRP46781.1"/>
    </source>
</evidence>
<dbReference type="EMBL" id="CVVU01000223">
    <property type="protein sequence ID" value="CRP46781.1"/>
    <property type="molecule type" value="Genomic_DNA"/>
</dbReference>
<sequence>MNAHTNKGIASRVGFGLGTLVRFCLHDRRPTVRCVKRVSLLVVLFVVLVQNFTWLASAFMTLLSFGLMSLVLVKGNLDISKDNSQISYGTGYGPEGYGYYRAGRRVDDDDDE</sequence>
<keyword evidence="1" id="KW-0472">Membrane</keyword>
<organism evidence="2">
    <name type="scientific">Pseudomonas aeruginosa</name>
    <dbReference type="NCBI Taxonomy" id="287"/>
    <lineage>
        <taxon>Bacteria</taxon>
        <taxon>Pseudomonadati</taxon>
        <taxon>Pseudomonadota</taxon>
        <taxon>Gammaproteobacteria</taxon>
        <taxon>Pseudomonadales</taxon>
        <taxon>Pseudomonadaceae</taxon>
        <taxon>Pseudomonas</taxon>
    </lineage>
</organism>
<dbReference type="Proteomes" id="UP000045039">
    <property type="component" value="Unassembled WGS sequence"/>
</dbReference>
<proteinExistence type="predicted"/>
<dbReference type="EMBL" id="KT887560">
    <property type="protein sequence ID" value="ALY08288.1"/>
    <property type="molecule type" value="Genomic_DNA"/>
</dbReference>
<feature type="transmembrane region" description="Helical" evidence="1">
    <location>
        <begin position="38"/>
        <end position="67"/>
    </location>
</feature>
<evidence type="ECO:0000313" key="4">
    <source>
        <dbReference type="Proteomes" id="UP000045039"/>
    </source>
</evidence>
<keyword evidence="1" id="KW-1133">Transmembrane helix</keyword>
<dbReference type="RefSeq" id="WP_025297857.1">
    <property type="nucleotide sequence ID" value="NZ_CAADMM010000531.1"/>
</dbReference>
<evidence type="ECO:0000313" key="2">
    <source>
        <dbReference type="EMBL" id="ALY08288.1"/>
    </source>
</evidence>
<evidence type="ECO:0008006" key="5">
    <source>
        <dbReference type="Google" id="ProtNLM"/>
    </source>
</evidence>